<evidence type="ECO:0000259" key="12">
    <source>
        <dbReference type="PROSITE" id="PS51194"/>
    </source>
</evidence>
<reference evidence="13" key="1">
    <citation type="submission" date="2023-03" db="EMBL/GenBank/DDBJ databases">
        <authorList>
            <person name="Julca I."/>
        </authorList>
    </citation>
    <scope>NUCLEOTIDE SEQUENCE</scope>
</reference>
<dbReference type="PROSITE" id="PS01359">
    <property type="entry name" value="ZF_PHD_1"/>
    <property type="match status" value="1"/>
</dbReference>
<feature type="region of interest" description="Disordered" evidence="9">
    <location>
        <begin position="1350"/>
        <end position="1375"/>
    </location>
</feature>
<feature type="region of interest" description="Disordered" evidence="9">
    <location>
        <begin position="1066"/>
        <end position="1094"/>
    </location>
</feature>
<dbReference type="InterPro" id="IPR013083">
    <property type="entry name" value="Znf_RING/FYVE/PHD"/>
</dbReference>
<keyword evidence="5" id="KW-0067">ATP-binding</keyword>
<dbReference type="SMART" id="SM00249">
    <property type="entry name" value="PHD"/>
    <property type="match status" value="1"/>
</dbReference>
<name>A0AAV1CRI8_OLDCO</name>
<proteinExistence type="predicted"/>
<dbReference type="GO" id="GO:0000785">
    <property type="term" value="C:chromatin"/>
    <property type="evidence" value="ECO:0007669"/>
    <property type="project" value="TreeGrafter"/>
</dbReference>
<dbReference type="InterPro" id="IPR027417">
    <property type="entry name" value="P-loop_NTPase"/>
</dbReference>
<dbReference type="InterPro" id="IPR001965">
    <property type="entry name" value="Znf_PHD"/>
</dbReference>
<keyword evidence="14" id="KW-1185">Reference proteome</keyword>
<dbReference type="InterPro" id="IPR001650">
    <property type="entry name" value="Helicase_C-like"/>
</dbReference>
<feature type="compositionally biased region" description="Polar residues" evidence="9">
    <location>
        <begin position="1075"/>
        <end position="1094"/>
    </location>
</feature>
<evidence type="ECO:0000256" key="9">
    <source>
        <dbReference type="SAM" id="MobiDB-lite"/>
    </source>
</evidence>
<evidence type="ECO:0000256" key="2">
    <source>
        <dbReference type="ARBA" id="ARBA00022741"/>
    </source>
</evidence>
<evidence type="ECO:0000256" key="1">
    <source>
        <dbReference type="ARBA" id="ARBA00022723"/>
    </source>
</evidence>
<dbReference type="Gene3D" id="3.40.50.300">
    <property type="entry name" value="P-loop containing nucleotide triphosphate hydrolases"/>
    <property type="match status" value="1"/>
</dbReference>
<protein>
    <submittedName>
        <fullName evidence="13">OLC1v1034550C1</fullName>
    </submittedName>
</protein>
<evidence type="ECO:0000313" key="13">
    <source>
        <dbReference type="EMBL" id="CAI9098002.1"/>
    </source>
</evidence>
<feature type="domain" description="PHD-type" evidence="11">
    <location>
        <begin position="135"/>
        <end position="184"/>
    </location>
</feature>
<dbReference type="InterPro" id="IPR019787">
    <property type="entry name" value="Znf_PHD-finger"/>
</dbReference>
<gene>
    <name evidence="13" type="ORF">OLC1_LOCUS8333</name>
</gene>
<accession>A0AAV1CRI8</accession>
<evidence type="ECO:0000256" key="8">
    <source>
        <dbReference type="SAM" id="Coils"/>
    </source>
</evidence>
<dbReference type="PROSITE" id="PS51194">
    <property type="entry name" value="HELICASE_CTER"/>
    <property type="match status" value="1"/>
</dbReference>
<dbReference type="Gene3D" id="6.10.250.1310">
    <property type="match status" value="1"/>
</dbReference>
<organism evidence="13 14">
    <name type="scientific">Oldenlandia corymbosa var. corymbosa</name>
    <dbReference type="NCBI Taxonomy" id="529605"/>
    <lineage>
        <taxon>Eukaryota</taxon>
        <taxon>Viridiplantae</taxon>
        <taxon>Streptophyta</taxon>
        <taxon>Embryophyta</taxon>
        <taxon>Tracheophyta</taxon>
        <taxon>Spermatophyta</taxon>
        <taxon>Magnoliopsida</taxon>
        <taxon>eudicotyledons</taxon>
        <taxon>Gunneridae</taxon>
        <taxon>Pentapetalae</taxon>
        <taxon>asterids</taxon>
        <taxon>lamiids</taxon>
        <taxon>Gentianales</taxon>
        <taxon>Rubiaceae</taxon>
        <taxon>Rubioideae</taxon>
        <taxon>Spermacoceae</taxon>
        <taxon>Hedyotis-Oldenlandia complex</taxon>
        <taxon>Oldenlandia</taxon>
    </lineage>
</organism>
<dbReference type="InterPro" id="IPR019786">
    <property type="entry name" value="Zinc_finger_PHD-type_CS"/>
</dbReference>
<keyword evidence="8" id="KW-0175">Coiled coil</keyword>
<dbReference type="GO" id="GO:0003677">
    <property type="term" value="F:DNA binding"/>
    <property type="evidence" value="ECO:0007669"/>
    <property type="project" value="TreeGrafter"/>
</dbReference>
<dbReference type="EMBL" id="OX459120">
    <property type="protein sequence ID" value="CAI9098002.1"/>
    <property type="molecule type" value="Genomic_DNA"/>
</dbReference>
<dbReference type="Gene3D" id="2.40.50.40">
    <property type="match status" value="2"/>
</dbReference>
<keyword evidence="3 7" id="KW-0863">Zinc-finger</keyword>
<evidence type="ECO:0000256" key="6">
    <source>
        <dbReference type="ARBA" id="ARBA00023242"/>
    </source>
</evidence>
<dbReference type="Pfam" id="PF00271">
    <property type="entry name" value="Helicase_C"/>
    <property type="match status" value="1"/>
</dbReference>
<feature type="coiled-coil region" evidence="8">
    <location>
        <begin position="1098"/>
        <end position="1128"/>
    </location>
</feature>
<dbReference type="GO" id="GO:0005634">
    <property type="term" value="C:nucleus"/>
    <property type="evidence" value="ECO:0007669"/>
    <property type="project" value="TreeGrafter"/>
</dbReference>
<dbReference type="SUPFAM" id="SSF54160">
    <property type="entry name" value="Chromo domain-like"/>
    <property type="match status" value="2"/>
</dbReference>
<dbReference type="SMART" id="SM00298">
    <property type="entry name" value="CHROMO"/>
    <property type="match status" value="2"/>
</dbReference>
<dbReference type="InterPro" id="IPR038718">
    <property type="entry name" value="SNF2-like_sf"/>
</dbReference>
<dbReference type="Gene3D" id="3.40.50.10810">
    <property type="entry name" value="Tandem AAA-ATPase domain"/>
    <property type="match status" value="1"/>
</dbReference>
<evidence type="ECO:0000256" key="3">
    <source>
        <dbReference type="ARBA" id="ARBA00022771"/>
    </source>
</evidence>
<feature type="domain" description="Chromo" evidence="10">
    <location>
        <begin position="195"/>
        <end position="259"/>
    </location>
</feature>
<dbReference type="GO" id="GO:0042393">
    <property type="term" value="F:histone binding"/>
    <property type="evidence" value="ECO:0007669"/>
    <property type="project" value="TreeGrafter"/>
</dbReference>
<evidence type="ECO:0000259" key="10">
    <source>
        <dbReference type="PROSITE" id="PS50013"/>
    </source>
</evidence>
<keyword evidence="1" id="KW-0479">Metal-binding</keyword>
<keyword evidence="6" id="KW-0539">Nucleus</keyword>
<dbReference type="GO" id="GO:0016887">
    <property type="term" value="F:ATP hydrolysis activity"/>
    <property type="evidence" value="ECO:0007669"/>
    <property type="project" value="TreeGrafter"/>
</dbReference>
<dbReference type="SUPFAM" id="SSF52540">
    <property type="entry name" value="P-loop containing nucleoside triphosphate hydrolases"/>
    <property type="match status" value="1"/>
</dbReference>
<evidence type="ECO:0000259" key="11">
    <source>
        <dbReference type="PROSITE" id="PS50016"/>
    </source>
</evidence>
<feature type="region of interest" description="Disordered" evidence="9">
    <location>
        <begin position="42"/>
        <end position="91"/>
    </location>
</feature>
<evidence type="ECO:0000256" key="5">
    <source>
        <dbReference type="ARBA" id="ARBA00022840"/>
    </source>
</evidence>
<dbReference type="GO" id="GO:0008270">
    <property type="term" value="F:zinc ion binding"/>
    <property type="evidence" value="ECO:0007669"/>
    <property type="project" value="UniProtKB-KW"/>
</dbReference>
<dbReference type="InterPro" id="IPR000953">
    <property type="entry name" value="Chromo/chromo_shadow_dom"/>
</dbReference>
<dbReference type="InterPro" id="IPR016197">
    <property type="entry name" value="Chromo-like_dom_sf"/>
</dbReference>
<dbReference type="PROSITE" id="PS50016">
    <property type="entry name" value="ZF_PHD_2"/>
    <property type="match status" value="1"/>
</dbReference>
<keyword evidence="2" id="KW-0547">Nucleotide-binding</keyword>
<dbReference type="GO" id="GO:0140658">
    <property type="term" value="F:ATP-dependent chromatin remodeler activity"/>
    <property type="evidence" value="ECO:0007669"/>
    <property type="project" value="TreeGrafter"/>
</dbReference>
<dbReference type="Gene3D" id="3.30.40.10">
    <property type="entry name" value="Zinc/RING finger domain, C3HC4 (zinc finger)"/>
    <property type="match status" value="1"/>
</dbReference>
<feature type="domain" description="Helicase C-terminal" evidence="12">
    <location>
        <begin position="662"/>
        <end position="829"/>
    </location>
</feature>
<evidence type="ECO:0000313" key="14">
    <source>
        <dbReference type="Proteomes" id="UP001161247"/>
    </source>
</evidence>
<dbReference type="Proteomes" id="UP001161247">
    <property type="component" value="Chromosome 3"/>
</dbReference>
<dbReference type="PANTHER" id="PTHR45623">
    <property type="entry name" value="CHROMODOMAIN-HELICASE-DNA-BINDING PROTEIN 3-RELATED-RELATED"/>
    <property type="match status" value="1"/>
</dbReference>
<evidence type="ECO:0000256" key="4">
    <source>
        <dbReference type="ARBA" id="ARBA00022833"/>
    </source>
</evidence>
<dbReference type="GO" id="GO:0003682">
    <property type="term" value="F:chromatin binding"/>
    <property type="evidence" value="ECO:0007669"/>
    <property type="project" value="TreeGrafter"/>
</dbReference>
<keyword evidence="4" id="KW-0862">Zinc</keyword>
<feature type="compositionally biased region" description="Basic and acidic residues" evidence="9">
    <location>
        <begin position="42"/>
        <end position="52"/>
    </location>
</feature>
<dbReference type="PROSITE" id="PS50013">
    <property type="entry name" value="CHROMO_2"/>
    <property type="match status" value="2"/>
</dbReference>
<dbReference type="GO" id="GO:0005524">
    <property type="term" value="F:ATP binding"/>
    <property type="evidence" value="ECO:0007669"/>
    <property type="project" value="UniProtKB-KW"/>
</dbReference>
<feature type="domain" description="Chromo" evidence="10">
    <location>
        <begin position="266"/>
        <end position="337"/>
    </location>
</feature>
<dbReference type="PANTHER" id="PTHR45623:SF13">
    <property type="entry name" value="HELICASE PROTEIN MOM1"/>
    <property type="match status" value="1"/>
</dbReference>
<sequence length="1375" mass="152676">MVITNSCKKCSRPDLTGRKFKDVVTAAKRNCAAGHVIPNQEKLVKGDGHDDDAIPSTVVVQKPPPSPPSSGEQQRIVSPRKEAGSAEGLQNHDNFGATAIQNMDASDAPDGELSTDQDHADSSCYQKDAEIENEKMRCARCGCGGELLSCSGQGCHRSFHLCCVNPPFTYFPPGVWHCVWCVKRKMELGVYSVSEGIETILDAEGVSDDEENPKQYLVKYQGLAHVHNCWIEREKLRLKAPAVFSRYRKRKAVSRWKRKWTEPQQLLAKRLLIVPDQSNSSWGNPNCCHEWLVKWTGLGYDQATWELEDASFLKTPEGRKLVSDFSIRHQLKDKSKPAEESKMCKNLGRGGVLPSELTELPCGGTDHLHYVNKLLQCRYRDQNALVIDAEERIAVVVLFVLTLLKEMSGPFLIVTTSSSMWEAEFRRWAKTVNVVSYEGKRDTWDIIRTLEFYNVDGCIMFQVLLSPPIAVAEDFENLRSIKWEIIVLDDFRRPTISAQTETIKMLAANMRLLLVSSHIKDWSSNYHDALSLLEPDYEGVKRNVLEDDGNIDSSELKAKLVDFTAYERKCEAVKVTEFWVPVMLSDVQAEQYCASLLSNSVFLCSNSKCDSTFSVRDLLRTARKCCDHPYLVDRSLWNLVLQGKPASDHFDIEVQMSGKLQLLSKILPVIKNRGLRVVILFQAVTCSDGISIGDIIHEFIHQKFGINSYSRIDGGLPRHKKQSVVEAFNKKENEKFVCLIETRSCVPSIKIASIDAIIIFNSDWDPISNVKALQKITIESRLEQLKIFRLYSCYTVEEKALILAKEGAAVDSNDTNIKQTTCHKLLTWGTSSLFRRIDDSCKSSESSSSSMNSLEQNILEDVIQELSALLPARSLENASTCSSRKKGSSNVLTVKLSEGTYQGNNLYLLGELKAQSESNLSAVGELMDKPPRVFWKKLLEGREPRCRYVSSPSQRSKRKMKLVTSLFEETEVPEKAGEKSKMEASSILKQTLKRKMIIDKGLDGCHVVKKLAVDSQNSGIRRHRCVSIVANSASLGLASHSLNARMELPASPSSLVVGHEAGDQTESVEGENINPDISNNHFTESSLRRSQAPQSPCLASLQQEMERIQEAKEQAVKLHEDLKLHLESECEKEILEIRKKYDVVLHDAEAVMAEKKSALESCYQITYKQILLAEAMMQKQHDIPSAHSPGQNEVTLSTFMKNIHQVCSTVLTRTTVSPPCAPGSPPPLVENNPPDIEQCAAYNPAVPEGESRGPHMEISSPRTSLQVVGNSTSTGHPVAVPAVCRAGQSTIATSLQIVGSSTSLGQPVVVPAVCEQSSQNLASLMAPSVLERSLVASRNDLRPPSIASIRLSGSSVSKGPSRAPAPHLRTSLPCK</sequence>
<evidence type="ECO:0000256" key="7">
    <source>
        <dbReference type="PROSITE-ProRule" id="PRU00146"/>
    </source>
</evidence>